<keyword evidence="3" id="KW-1185">Reference proteome</keyword>
<sequence>MLEVAVALESVIYDYFETFPDYEVSKDELSTDDLDKLLPSMGFILAPFEAAKRKYINDPDTSILKTMVNLGLAKMEKYYRMTDDTPVYAAALLFNPTRKFQYIDKFWKESWKQPAKDAELWLVALDTPEHVLDEFDRYVVVDGVYGYYHAIDYWLEPSQKQQYLNLSKMALNILSILAMSEDPERAFSAAKIKITDRRNKLGA</sequence>
<dbReference type="EMBL" id="JAAMPI010002285">
    <property type="protein sequence ID" value="KAF4615867.1"/>
    <property type="molecule type" value="Genomic_DNA"/>
</dbReference>
<gene>
    <name evidence="2" type="ORF">G7Y89_g15246</name>
</gene>
<dbReference type="GO" id="GO:0046983">
    <property type="term" value="F:protein dimerization activity"/>
    <property type="evidence" value="ECO:0007669"/>
    <property type="project" value="InterPro"/>
</dbReference>
<evidence type="ECO:0000313" key="2">
    <source>
        <dbReference type="EMBL" id="KAF4615867.1"/>
    </source>
</evidence>
<feature type="domain" description="HAT C-terminal dimerisation" evidence="1">
    <location>
        <begin position="152"/>
        <end position="201"/>
    </location>
</feature>
<reference evidence="2 3" key="1">
    <citation type="submission" date="2020-03" db="EMBL/GenBank/DDBJ databases">
        <title>Draft Genome Sequence of Cudoniella acicularis.</title>
        <authorList>
            <person name="Buettner E."/>
            <person name="Kellner H."/>
        </authorList>
    </citation>
    <scope>NUCLEOTIDE SEQUENCE [LARGE SCALE GENOMIC DNA]</scope>
    <source>
        <strain evidence="2 3">DSM 108380</strain>
    </source>
</reference>
<protein>
    <recommendedName>
        <fullName evidence="1">HAT C-terminal dimerisation domain-containing protein</fullName>
    </recommendedName>
</protein>
<name>A0A8H4VN98_9HELO</name>
<dbReference type="OrthoDB" id="3439855at2759"/>
<comment type="caution">
    <text evidence="2">The sequence shown here is derived from an EMBL/GenBank/DDBJ whole genome shotgun (WGS) entry which is preliminary data.</text>
</comment>
<dbReference type="InterPro" id="IPR012337">
    <property type="entry name" value="RNaseH-like_sf"/>
</dbReference>
<dbReference type="Proteomes" id="UP000566819">
    <property type="component" value="Unassembled WGS sequence"/>
</dbReference>
<dbReference type="SUPFAM" id="SSF53098">
    <property type="entry name" value="Ribonuclease H-like"/>
    <property type="match status" value="1"/>
</dbReference>
<evidence type="ECO:0000313" key="3">
    <source>
        <dbReference type="Proteomes" id="UP000566819"/>
    </source>
</evidence>
<accession>A0A8H4VN98</accession>
<evidence type="ECO:0000259" key="1">
    <source>
        <dbReference type="Pfam" id="PF05699"/>
    </source>
</evidence>
<dbReference type="InterPro" id="IPR008906">
    <property type="entry name" value="HATC_C_dom"/>
</dbReference>
<proteinExistence type="predicted"/>
<dbReference type="Pfam" id="PF05699">
    <property type="entry name" value="Dimer_Tnp_hAT"/>
    <property type="match status" value="1"/>
</dbReference>
<dbReference type="AlphaFoldDB" id="A0A8H4VN98"/>
<organism evidence="2 3">
    <name type="scientific">Cudoniella acicularis</name>
    <dbReference type="NCBI Taxonomy" id="354080"/>
    <lineage>
        <taxon>Eukaryota</taxon>
        <taxon>Fungi</taxon>
        <taxon>Dikarya</taxon>
        <taxon>Ascomycota</taxon>
        <taxon>Pezizomycotina</taxon>
        <taxon>Leotiomycetes</taxon>
        <taxon>Helotiales</taxon>
        <taxon>Tricladiaceae</taxon>
        <taxon>Cudoniella</taxon>
    </lineage>
</organism>